<dbReference type="KEGG" id="bex:A11Q_562"/>
<dbReference type="SUPFAM" id="SSF53955">
    <property type="entry name" value="Lysozyme-like"/>
    <property type="match status" value="1"/>
</dbReference>
<feature type="domain" description="Transglycosylase SLT" evidence="3">
    <location>
        <begin position="122"/>
        <end position="229"/>
    </location>
</feature>
<keyword evidence="5" id="KW-1185">Reference proteome</keyword>
<proteinExistence type="inferred from homology"/>
<comment type="similarity">
    <text evidence="1">Belongs to the transglycosylase Slt family.</text>
</comment>
<evidence type="ECO:0000256" key="2">
    <source>
        <dbReference type="SAM" id="SignalP"/>
    </source>
</evidence>
<dbReference type="Proteomes" id="UP000012040">
    <property type="component" value="Chromosome"/>
</dbReference>
<organism evidence="4 5">
    <name type="scientific">Pseudobdellovibrio exovorus JSS</name>
    <dbReference type="NCBI Taxonomy" id="1184267"/>
    <lineage>
        <taxon>Bacteria</taxon>
        <taxon>Pseudomonadati</taxon>
        <taxon>Bdellovibrionota</taxon>
        <taxon>Bdellovibrionia</taxon>
        <taxon>Bdellovibrionales</taxon>
        <taxon>Pseudobdellovibrionaceae</taxon>
        <taxon>Pseudobdellovibrio</taxon>
    </lineage>
</organism>
<dbReference type="PANTHER" id="PTHR37423">
    <property type="entry name" value="SOLUBLE LYTIC MUREIN TRANSGLYCOSYLASE-RELATED"/>
    <property type="match status" value="1"/>
</dbReference>
<dbReference type="PANTHER" id="PTHR37423:SF2">
    <property type="entry name" value="MEMBRANE-BOUND LYTIC MUREIN TRANSGLYCOSYLASE C"/>
    <property type="match status" value="1"/>
</dbReference>
<gene>
    <name evidence="4" type="ORF">A11Q_562</name>
</gene>
<dbReference type="Gene3D" id="1.10.530.10">
    <property type="match status" value="1"/>
</dbReference>
<feature type="chain" id="PRO_5004059894" evidence="2">
    <location>
        <begin position="26"/>
        <end position="342"/>
    </location>
</feature>
<dbReference type="AlphaFoldDB" id="M4V5Z1"/>
<dbReference type="HOGENOM" id="CLU_009520_1_0_7"/>
<evidence type="ECO:0000313" key="4">
    <source>
        <dbReference type="EMBL" id="AGH94782.1"/>
    </source>
</evidence>
<dbReference type="eggNOG" id="COG0741">
    <property type="taxonomic scope" value="Bacteria"/>
</dbReference>
<dbReference type="CDD" id="cd16894">
    <property type="entry name" value="MltD-like"/>
    <property type="match status" value="1"/>
</dbReference>
<dbReference type="EMBL" id="CP003537">
    <property type="protein sequence ID" value="AGH94782.1"/>
    <property type="molecule type" value="Genomic_DNA"/>
</dbReference>
<evidence type="ECO:0000259" key="3">
    <source>
        <dbReference type="Pfam" id="PF01464"/>
    </source>
</evidence>
<dbReference type="OrthoDB" id="5289395at2"/>
<accession>M4V5Z1</accession>
<dbReference type="InterPro" id="IPR008258">
    <property type="entry name" value="Transglycosylase_SLT_dom_1"/>
</dbReference>
<sequence length="342" mass="38776">MREFLKLSLSMILTFQLGLSSVAFASTQTGGAASARTPAVANSGSATAAQTQAQADLTLKQKLKLLEKKQTNTSDHFIFDLPVTYNKKVATWISFFQTRGKNFFRNWLEKSTKYMPLLQSELKKAGLPTDLAYMVMIESGFSATAVSTAKAVGPWQFIESTGRNYGLKKNWWLDERRDIKKSTQAAIRYLKDLRQEFGSWYLVAASYNMGENGLRRQIRKHGTNDYWELVRLKALPQETQDYVPKILAAMMIAKAPNLYGFRDLDAQYPLQYEVVWAPAGTDLENLAEHLNVTKKAIRDLNAELLLGYVPRQVDGHHIRIPLGSLGMARQFFRDQNKKYALD</sequence>
<name>M4V5Z1_9BACT</name>
<evidence type="ECO:0000256" key="1">
    <source>
        <dbReference type="ARBA" id="ARBA00007734"/>
    </source>
</evidence>
<protein>
    <submittedName>
        <fullName evidence="4">Murein transglycosylase D</fullName>
    </submittedName>
</protein>
<reference evidence="4 5" key="1">
    <citation type="journal article" date="2013" name="ISME J.">
        <title>By their genes ye shall know them: genomic signatures of predatory bacteria.</title>
        <authorList>
            <person name="Pasternak Z."/>
            <person name="Pietrokovski S."/>
            <person name="Rotem O."/>
            <person name="Gophna U."/>
            <person name="Lurie-Weinberger M.N."/>
            <person name="Jurkevitch E."/>
        </authorList>
    </citation>
    <scope>NUCLEOTIDE SEQUENCE [LARGE SCALE GENOMIC DNA]</scope>
    <source>
        <strain evidence="4 5">JSS</strain>
    </source>
</reference>
<dbReference type="Pfam" id="PF01464">
    <property type="entry name" value="SLT"/>
    <property type="match status" value="1"/>
</dbReference>
<feature type="signal peptide" evidence="2">
    <location>
        <begin position="1"/>
        <end position="25"/>
    </location>
</feature>
<evidence type="ECO:0000313" key="5">
    <source>
        <dbReference type="Proteomes" id="UP000012040"/>
    </source>
</evidence>
<keyword evidence="2" id="KW-0732">Signal</keyword>
<dbReference type="STRING" id="1184267.A11Q_562"/>
<dbReference type="InterPro" id="IPR023346">
    <property type="entry name" value="Lysozyme-like_dom_sf"/>
</dbReference>
<dbReference type="PATRIC" id="fig|1184267.3.peg.572"/>